<name>A0ABU7RYK0_9ACTN</name>
<dbReference type="Pfam" id="PF02624">
    <property type="entry name" value="YcaO"/>
    <property type="match status" value="1"/>
</dbReference>
<evidence type="ECO:0000259" key="2">
    <source>
        <dbReference type="PROSITE" id="PS51664"/>
    </source>
</evidence>
<dbReference type="PANTHER" id="PTHR37809:SF1">
    <property type="entry name" value="RIBOSOMAL PROTEIN S12 METHYLTHIOTRANSFERASE ACCESSORY FACTOR YCAO"/>
    <property type="match status" value="1"/>
</dbReference>
<dbReference type="EMBL" id="JAZGQK010000021">
    <property type="protein sequence ID" value="MEE6261573.1"/>
    <property type="molecule type" value="Genomic_DNA"/>
</dbReference>
<dbReference type="NCBIfam" id="TIGR00702">
    <property type="entry name" value="YcaO-type kinase domain"/>
    <property type="match status" value="1"/>
</dbReference>
<evidence type="ECO:0000256" key="1">
    <source>
        <dbReference type="SAM" id="MobiDB-lite"/>
    </source>
</evidence>
<feature type="domain" description="YcaO" evidence="2">
    <location>
        <begin position="75"/>
        <end position="393"/>
    </location>
</feature>
<evidence type="ECO:0000313" key="4">
    <source>
        <dbReference type="Proteomes" id="UP001332243"/>
    </source>
</evidence>
<sequence length="393" mass="41703">MPYEGPAVAVASAGTGPVTSPFRSASPERTRERVRPMLSRFGITRVADVTGLDEIGLPTCVAYRPCGRTLSVSLGTGLDPVQAWVSAAMESIETWHAENDRLPIVARGAARDLGVGYDVRALKLAQRSPLTDATVLDWVVGRGLLTGARCLAPVDLIRLDFTGVMPWHDVLFHPSSNGLATGNTAAEATLHALLEIIERDSITPYCTTPLADRRYVDPGTARHPVAEAVLAALRGAGCWVELVEATGRLGVPTYACSIWSPDLPIVCGGFGCHLDAGLAAARAMAEAAQSRLAVVSGARDDIDAAHYVTADPLANPNVHQRTLGPVTGSVAVDGHDVEATVRHCARRIMDVTGMEPFVVDMTRADVGIPASKVIAPGLDFYTLHEMSRRPGEH</sequence>
<reference evidence="3 4" key="1">
    <citation type="submission" date="2024-01" db="EMBL/GenBank/DDBJ databases">
        <title>Genome insights into Plantactinospora sonchi sp. nov.</title>
        <authorList>
            <person name="Wang L."/>
        </authorList>
    </citation>
    <scope>NUCLEOTIDE SEQUENCE [LARGE SCALE GENOMIC DNA]</scope>
    <source>
        <strain evidence="3 4">NEAU-QY2</strain>
    </source>
</reference>
<keyword evidence="4" id="KW-1185">Reference proteome</keyword>
<comment type="caution">
    <text evidence="3">The sequence shown here is derived from an EMBL/GenBank/DDBJ whole genome shotgun (WGS) entry which is preliminary data.</text>
</comment>
<feature type="region of interest" description="Disordered" evidence="1">
    <location>
        <begin position="1"/>
        <end position="31"/>
    </location>
</feature>
<organism evidence="3 4">
    <name type="scientific">Plantactinospora sonchi</name>
    <dbReference type="NCBI Taxonomy" id="1544735"/>
    <lineage>
        <taxon>Bacteria</taxon>
        <taxon>Bacillati</taxon>
        <taxon>Actinomycetota</taxon>
        <taxon>Actinomycetes</taxon>
        <taxon>Micromonosporales</taxon>
        <taxon>Micromonosporaceae</taxon>
        <taxon>Plantactinospora</taxon>
    </lineage>
</organism>
<dbReference type="PROSITE" id="PS51664">
    <property type="entry name" value="YCAO"/>
    <property type="match status" value="1"/>
</dbReference>
<accession>A0ABU7RYK0</accession>
<evidence type="ECO:0000313" key="3">
    <source>
        <dbReference type="EMBL" id="MEE6261573.1"/>
    </source>
</evidence>
<dbReference type="PANTHER" id="PTHR37809">
    <property type="entry name" value="RIBOSOMAL PROTEIN S12 METHYLTHIOTRANSFERASE ACCESSORY FACTOR YCAO"/>
    <property type="match status" value="1"/>
</dbReference>
<gene>
    <name evidence="3" type="ORF">V1633_24100</name>
</gene>
<dbReference type="InterPro" id="IPR003776">
    <property type="entry name" value="YcaO-like_dom"/>
</dbReference>
<dbReference type="Gene3D" id="3.30.160.660">
    <property type="match status" value="1"/>
</dbReference>
<protein>
    <submittedName>
        <fullName evidence="3">YcaO-like family protein</fullName>
    </submittedName>
</protein>
<dbReference type="RefSeq" id="WP_331216656.1">
    <property type="nucleotide sequence ID" value="NZ_JAZGQK010000021.1"/>
</dbReference>
<proteinExistence type="predicted"/>
<dbReference type="Proteomes" id="UP001332243">
    <property type="component" value="Unassembled WGS sequence"/>
</dbReference>